<reference evidence="1 2" key="1">
    <citation type="journal article" date="2018" name="Biotechnol. Adv.">
        <title>Improved genomic resources and new bioinformatic workflow for the carcinogenic parasite Clonorchis sinensis: Biotechnological implications.</title>
        <authorList>
            <person name="Wang D."/>
            <person name="Korhonen P.K."/>
            <person name="Gasser R.B."/>
            <person name="Young N.D."/>
        </authorList>
    </citation>
    <scope>NUCLEOTIDE SEQUENCE [LARGE SCALE GENOMIC DNA]</scope>
    <source>
        <strain evidence="1">Cs-k2</strain>
    </source>
</reference>
<keyword evidence="2" id="KW-1185">Reference proteome</keyword>
<dbReference type="AlphaFoldDB" id="A0A3R7CWR0"/>
<dbReference type="Proteomes" id="UP000286415">
    <property type="component" value="Unassembled WGS sequence"/>
</dbReference>
<dbReference type="InParanoid" id="A0A3R7CWR0"/>
<organism evidence="1 2">
    <name type="scientific">Clonorchis sinensis</name>
    <name type="common">Chinese liver fluke</name>
    <dbReference type="NCBI Taxonomy" id="79923"/>
    <lineage>
        <taxon>Eukaryota</taxon>
        <taxon>Metazoa</taxon>
        <taxon>Spiralia</taxon>
        <taxon>Lophotrochozoa</taxon>
        <taxon>Platyhelminthes</taxon>
        <taxon>Trematoda</taxon>
        <taxon>Digenea</taxon>
        <taxon>Opisthorchiida</taxon>
        <taxon>Opisthorchiata</taxon>
        <taxon>Opisthorchiidae</taxon>
        <taxon>Clonorchis</taxon>
    </lineage>
</organism>
<gene>
    <name evidence="1" type="ORF">CSKR_113705</name>
</gene>
<accession>A0A3R7CWR0</accession>
<dbReference type="OrthoDB" id="10608896at2759"/>
<protein>
    <submittedName>
        <fullName evidence="1">Uncharacterized protein</fullName>
    </submittedName>
</protein>
<name>A0A3R7CWR0_CLOSI</name>
<comment type="caution">
    <text evidence="1">The sequence shown here is derived from an EMBL/GenBank/DDBJ whole genome shotgun (WGS) entry which is preliminary data.</text>
</comment>
<proteinExistence type="predicted"/>
<reference evidence="1 2" key="2">
    <citation type="journal article" date="2021" name="Genomics">
        <title>High-quality reference genome for Clonorchis sinensis.</title>
        <authorList>
            <person name="Young N.D."/>
            <person name="Stroehlein A.J."/>
            <person name="Kinkar L."/>
            <person name="Wang T."/>
            <person name="Sohn W.M."/>
            <person name="Chang B.C.H."/>
            <person name="Kaur P."/>
            <person name="Weisz D."/>
            <person name="Dudchenko O."/>
            <person name="Aiden E.L."/>
            <person name="Korhonen P.K."/>
            <person name="Gasser R.B."/>
        </authorList>
    </citation>
    <scope>NUCLEOTIDE SEQUENCE [LARGE SCALE GENOMIC DNA]</scope>
    <source>
        <strain evidence="1">Cs-k2</strain>
    </source>
</reference>
<evidence type="ECO:0000313" key="2">
    <source>
        <dbReference type="Proteomes" id="UP000286415"/>
    </source>
</evidence>
<dbReference type="EMBL" id="NIRI02000010">
    <property type="protein sequence ID" value="KAG5454250.1"/>
    <property type="molecule type" value="Genomic_DNA"/>
</dbReference>
<evidence type="ECO:0000313" key="1">
    <source>
        <dbReference type="EMBL" id="KAG5454250.1"/>
    </source>
</evidence>
<sequence>MGPCQFDSIVGSGIASEDRGYRPRFPGRFSRTHGFTDSRIHGLIHRIKAFSQVSQVGFVLVVQRLSLTCKVQVKKGCSAALQKNRGKTVEGNLSYAATTRNKKGNCVMKMCSLSLKIFLTYPLPCVCWFNGEKPVGRRLVQTGHK</sequence>